<organism evidence="2 3">
    <name type="scientific">Pseudomonas phage Zuri</name>
    <dbReference type="NCBI Taxonomy" id="2604899"/>
    <lineage>
        <taxon>Viruses</taxon>
        <taxon>Duplodnaviria</taxon>
        <taxon>Heunggongvirae</taxon>
        <taxon>Uroviricota</taxon>
        <taxon>Caudoviricetes</taxon>
        <taxon>Schitoviridae</taxon>
        <taxon>Zurivirus</taxon>
        <taxon>Zurivirus zuri</taxon>
    </lineage>
</organism>
<proteinExistence type="predicted"/>
<evidence type="ECO:0000313" key="2">
    <source>
        <dbReference type="EMBL" id="QEM41090.1"/>
    </source>
</evidence>
<accession>A0A5C1K572</accession>
<feature type="coiled-coil region" evidence="1">
    <location>
        <begin position="77"/>
        <end position="111"/>
    </location>
</feature>
<evidence type="ECO:0000313" key="3">
    <source>
        <dbReference type="Proteomes" id="UP000322075"/>
    </source>
</evidence>
<evidence type="ECO:0000256" key="1">
    <source>
        <dbReference type="SAM" id="Coils"/>
    </source>
</evidence>
<dbReference type="Proteomes" id="UP000322075">
    <property type="component" value="Segment"/>
</dbReference>
<protein>
    <submittedName>
        <fullName evidence="2">Uncharacterized protein</fullName>
    </submittedName>
</protein>
<keyword evidence="1" id="KW-0175">Coiled coil</keyword>
<sequence>MSDVKHVYLPIGEPDRFGWLRVEEHTLTALDRNLLHHLSSWNINRDEEPAPQVKQLVGDYLRKKPEEKEAQVFNPEIVSMERQMASLYKERRDINNQIAALSEQIEELFDDLTEKGSLSDAIHVKLRRAYRNHSLRKN</sequence>
<name>A0A5C1K572_9CAUD</name>
<dbReference type="EMBL" id="MK863032">
    <property type="protein sequence ID" value="QEM41090.1"/>
    <property type="molecule type" value="Genomic_DNA"/>
</dbReference>
<keyword evidence="3" id="KW-1185">Reference proteome</keyword>
<gene>
    <name evidence="2" type="ORF">Zuri_96</name>
</gene>
<reference evidence="2" key="1">
    <citation type="submission" date="2019-04" db="EMBL/GenBank/DDBJ databases">
        <authorList>
            <person name="Assadpour T."/>
            <person name="Ahmed J."/>
            <person name="Anderson S."/>
            <person name="Espinosa K."/>
            <person name="Gadsden T."/>
            <person name="Graham A."/>
            <person name="Hajjar W."/>
            <person name="Howard T."/>
            <person name="Lacafta O."/>
            <person name="Matney K."/>
            <person name="Matsen K."/>
            <person name="Osu J."/>
            <person name="Rupe E."/>
            <person name="Sang H."/>
            <person name="Wadi S."/>
            <person name="McNeal J."/>
            <person name="Temple L."/>
        </authorList>
    </citation>
    <scope>NUCLEOTIDE SEQUENCE [LARGE SCALE GENOMIC DNA]</scope>
</reference>